<evidence type="ECO:0000256" key="3">
    <source>
        <dbReference type="ARBA" id="ARBA00006759"/>
    </source>
</evidence>
<dbReference type="EC" id="1.13.11.18" evidence="13"/>
<accession>A0A0B2UU32</accession>
<dbReference type="InterPro" id="IPR051682">
    <property type="entry name" value="Mito_Persulfide_Diox"/>
</dbReference>
<evidence type="ECO:0000256" key="4">
    <source>
        <dbReference type="ARBA" id="ARBA00022723"/>
    </source>
</evidence>
<dbReference type="PANTHER" id="PTHR43084:SF1">
    <property type="entry name" value="PERSULFIDE DIOXYGENASE ETHE1, MITOCHONDRIAL"/>
    <property type="match status" value="1"/>
</dbReference>
<dbReference type="GO" id="GO:0005739">
    <property type="term" value="C:mitochondrion"/>
    <property type="evidence" value="ECO:0007669"/>
    <property type="project" value="UniProtKB-SubCell"/>
</dbReference>
<keyword evidence="5" id="KW-0809">Transit peptide</keyword>
<name>A0A0B2UU32_TOXCA</name>
<dbReference type="SMART" id="SM00849">
    <property type="entry name" value="Lactamase_B"/>
    <property type="match status" value="1"/>
</dbReference>
<dbReference type="InterPro" id="IPR044528">
    <property type="entry name" value="POD-like_MBL-fold"/>
</dbReference>
<evidence type="ECO:0000256" key="7">
    <source>
        <dbReference type="ARBA" id="ARBA00022990"/>
    </source>
</evidence>
<dbReference type="InterPro" id="IPR001279">
    <property type="entry name" value="Metallo-B-lactamas"/>
</dbReference>
<proteinExistence type="inferred from homology"/>
<sequence>GTVPFSQLDFGKEVRKLLPEYFPDEEENLPKYVSNMASKLIFRQLFEMKSCTYTFLSRMSSTRKAIIIDPVLETVERDSNLIHQLDLELIYGANTHVHADHLIHQLDLELIYGANTHVHADHVTGTGELRRIFPKMRSVLSKYSGGKADILVDDGEVLKFGNETLEVRTTPGHTDGCLTYVSLAHRMAFTGDALLIRGCGRTDFQQGNSRVLYKMIHEKILSLPDDFIIYPGHDYKGITQSSVAEEKKFNPRLTKSLDEFIEIMNNLKLSYPSQIDKSLPANKVCGVYELMDEETKAKVRPSVG</sequence>
<gene>
    <name evidence="17" type="primary">Ethe1</name>
    <name evidence="17" type="ORF">Tcan_17581</name>
</gene>
<dbReference type="PANTHER" id="PTHR43084">
    <property type="entry name" value="PERSULFIDE DIOXYGENASE ETHE1"/>
    <property type="match status" value="1"/>
</dbReference>
<comment type="catalytic activity">
    <reaction evidence="11">
        <text>S-sulfanylglutathione + O2 + H2O = sulfite + glutathione + 2 H(+)</text>
        <dbReference type="Rhea" id="RHEA:12981"/>
        <dbReference type="ChEBI" id="CHEBI:15377"/>
        <dbReference type="ChEBI" id="CHEBI:15378"/>
        <dbReference type="ChEBI" id="CHEBI:15379"/>
        <dbReference type="ChEBI" id="CHEBI:17359"/>
        <dbReference type="ChEBI" id="CHEBI:57925"/>
        <dbReference type="ChEBI" id="CHEBI:58905"/>
        <dbReference type="EC" id="1.13.11.18"/>
    </reaction>
</comment>
<evidence type="ECO:0000256" key="14">
    <source>
        <dbReference type="ARBA" id="ARBA00067300"/>
    </source>
</evidence>
<evidence type="ECO:0000256" key="8">
    <source>
        <dbReference type="ARBA" id="ARBA00023002"/>
    </source>
</evidence>
<comment type="cofactor">
    <cofactor evidence="1">
        <name>Fe(2+)</name>
        <dbReference type="ChEBI" id="CHEBI:29033"/>
    </cofactor>
</comment>
<dbReference type="Proteomes" id="UP000031036">
    <property type="component" value="Unassembled WGS sequence"/>
</dbReference>
<dbReference type="InterPro" id="IPR036866">
    <property type="entry name" value="RibonucZ/Hydroxyglut_hydro"/>
</dbReference>
<evidence type="ECO:0000256" key="12">
    <source>
        <dbReference type="ARBA" id="ARBA00065219"/>
    </source>
</evidence>
<dbReference type="CDD" id="cd07724">
    <property type="entry name" value="POD-like_MBL-fold"/>
    <property type="match status" value="1"/>
</dbReference>
<feature type="domain" description="Metallo-beta-lactamase" evidence="16">
    <location>
        <begin position="50"/>
        <end position="233"/>
    </location>
</feature>
<evidence type="ECO:0000256" key="15">
    <source>
        <dbReference type="ARBA" id="ARBA00077964"/>
    </source>
</evidence>
<dbReference type="AlphaFoldDB" id="A0A0B2UU32"/>
<keyword evidence="7" id="KW-0007">Acetylation</keyword>
<evidence type="ECO:0000256" key="5">
    <source>
        <dbReference type="ARBA" id="ARBA00022946"/>
    </source>
</evidence>
<comment type="subunit">
    <text evidence="12">Homodimer. Monomer. Interacts with TST. May interact with RELA.</text>
</comment>
<dbReference type="SUPFAM" id="SSF56281">
    <property type="entry name" value="Metallo-hydrolase/oxidoreductase"/>
    <property type="match status" value="2"/>
</dbReference>
<evidence type="ECO:0000256" key="13">
    <source>
        <dbReference type="ARBA" id="ARBA00066686"/>
    </source>
</evidence>
<keyword evidence="8" id="KW-0560">Oxidoreductase</keyword>
<keyword evidence="6 17" id="KW-0223">Dioxygenase</keyword>
<protein>
    <recommendedName>
        <fullName evidence="14">Persulfide dioxygenase ETHE1, mitochondrial</fullName>
        <ecNumber evidence="13">1.13.11.18</ecNumber>
    </recommendedName>
    <alternativeName>
        <fullName evidence="15">Sulfur dioxygenase ETHE1</fullName>
    </alternativeName>
</protein>
<evidence type="ECO:0000256" key="1">
    <source>
        <dbReference type="ARBA" id="ARBA00001954"/>
    </source>
</evidence>
<dbReference type="GO" id="GO:0050313">
    <property type="term" value="F:sulfur dioxygenase activity"/>
    <property type="evidence" value="ECO:0007669"/>
    <property type="project" value="UniProtKB-EC"/>
</dbReference>
<evidence type="ECO:0000256" key="2">
    <source>
        <dbReference type="ARBA" id="ARBA00004173"/>
    </source>
</evidence>
<evidence type="ECO:0000259" key="16">
    <source>
        <dbReference type="SMART" id="SM00849"/>
    </source>
</evidence>
<comment type="caution">
    <text evidence="17">The sequence shown here is derived from an EMBL/GenBank/DDBJ whole genome shotgun (WGS) entry which is preliminary data.</text>
</comment>
<evidence type="ECO:0000313" key="18">
    <source>
        <dbReference type="Proteomes" id="UP000031036"/>
    </source>
</evidence>
<comment type="similarity">
    <text evidence="3">Belongs to the metallo-beta-lactamase superfamily. Glyoxalase II family.</text>
</comment>
<dbReference type="FunFam" id="3.60.15.10:FF:000013">
    <property type="entry name" value="Persulfide dioxygenase ETHE1, mitochondrial"/>
    <property type="match status" value="1"/>
</dbReference>
<dbReference type="GO" id="GO:0070813">
    <property type="term" value="P:hydrogen sulfide metabolic process"/>
    <property type="evidence" value="ECO:0007669"/>
    <property type="project" value="TreeGrafter"/>
</dbReference>
<comment type="subcellular location">
    <subcellularLocation>
        <location evidence="2">Mitochondrion</location>
    </subcellularLocation>
</comment>
<evidence type="ECO:0000256" key="10">
    <source>
        <dbReference type="ARBA" id="ARBA00023128"/>
    </source>
</evidence>
<dbReference type="OMA" id="VMDIDYA"/>
<organism evidence="17 18">
    <name type="scientific">Toxocara canis</name>
    <name type="common">Canine roundworm</name>
    <dbReference type="NCBI Taxonomy" id="6265"/>
    <lineage>
        <taxon>Eukaryota</taxon>
        <taxon>Metazoa</taxon>
        <taxon>Ecdysozoa</taxon>
        <taxon>Nematoda</taxon>
        <taxon>Chromadorea</taxon>
        <taxon>Rhabditida</taxon>
        <taxon>Spirurina</taxon>
        <taxon>Ascaridomorpha</taxon>
        <taxon>Ascaridoidea</taxon>
        <taxon>Toxocaridae</taxon>
        <taxon>Toxocara</taxon>
    </lineage>
</organism>
<reference evidence="17 18" key="1">
    <citation type="submission" date="2014-11" db="EMBL/GenBank/DDBJ databases">
        <title>Genetic blueprint of the zoonotic pathogen Toxocara canis.</title>
        <authorList>
            <person name="Zhu X.-Q."/>
            <person name="Korhonen P.K."/>
            <person name="Cai H."/>
            <person name="Young N.D."/>
            <person name="Nejsum P."/>
            <person name="von Samson-Himmelstjerna G."/>
            <person name="Boag P.R."/>
            <person name="Tan P."/>
            <person name="Li Q."/>
            <person name="Min J."/>
            <person name="Yang Y."/>
            <person name="Wang X."/>
            <person name="Fang X."/>
            <person name="Hall R.S."/>
            <person name="Hofmann A."/>
            <person name="Sternberg P.W."/>
            <person name="Jex A.R."/>
            <person name="Gasser R.B."/>
        </authorList>
    </citation>
    <scope>NUCLEOTIDE SEQUENCE [LARGE SCALE GENOMIC DNA]</scope>
    <source>
        <strain evidence="17">PN_DK_2014</strain>
    </source>
</reference>
<keyword evidence="18" id="KW-1185">Reference proteome</keyword>
<evidence type="ECO:0000256" key="9">
    <source>
        <dbReference type="ARBA" id="ARBA00023004"/>
    </source>
</evidence>
<keyword evidence="10" id="KW-0496">Mitochondrion</keyword>
<evidence type="ECO:0000256" key="6">
    <source>
        <dbReference type="ARBA" id="ARBA00022964"/>
    </source>
</evidence>
<evidence type="ECO:0000256" key="11">
    <source>
        <dbReference type="ARBA" id="ARBA00050990"/>
    </source>
</evidence>
<evidence type="ECO:0000313" key="17">
    <source>
        <dbReference type="EMBL" id="KHN72602.1"/>
    </source>
</evidence>
<feature type="non-terminal residue" evidence="17">
    <location>
        <position position="1"/>
    </location>
</feature>
<dbReference type="STRING" id="6265.A0A0B2UU32"/>
<dbReference type="EMBL" id="JPKZ01003244">
    <property type="protein sequence ID" value="KHN72602.1"/>
    <property type="molecule type" value="Genomic_DNA"/>
</dbReference>
<dbReference type="GO" id="GO:0046872">
    <property type="term" value="F:metal ion binding"/>
    <property type="evidence" value="ECO:0007669"/>
    <property type="project" value="UniProtKB-KW"/>
</dbReference>
<dbReference type="Gene3D" id="3.60.15.10">
    <property type="entry name" value="Ribonuclease Z/Hydroxyacylglutathione hydrolase-like"/>
    <property type="match status" value="2"/>
</dbReference>
<dbReference type="Pfam" id="PF00753">
    <property type="entry name" value="Lactamase_B"/>
    <property type="match status" value="1"/>
</dbReference>
<keyword evidence="9" id="KW-0408">Iron</keyword>
<dbReference type="GO" id="GO:0006749">
    <property type="term" value="P:glutathione metabolic process"/>
    <property type="evidence" value="ECO:0007669"/>
    <property type="project" value="InterPro"/>
</dbReference>
<keyword evidence="4" id="KW-0479">Metal-binding</keyword>
<dbReference type="OrthoDB" id="449487at2759"/>